<dbReference type="InterPro" id="IPR013094">
    <property type="entry name" value="AB_hydrolase_3"/>
</dbReference>
<keyword evidence="4" id="KW-1185">Reference proteome</keyword>
<dbReference type="EMBL" id="JAGPXC010000008">
    <property type="protein sequence ID" value="KAH6647792.1"/>
    <property type="molecule type" value="Genomic_DNA"/>
</dbReference>
<dbReference type="OrthoDB" id="408631at2759"/>
<dbReference type="AlphaFoldDB" id="A0A9P8RQ92"/>
<protein>
    <submittedName>
        <fullName evidence="3">Alpha/beta hydrolase fold protein</fullName>
    </submittedName>
</protein>
<evidence type="ECO:0000313" key="4">
    <source>
        <dbReference type="Proteomes" id="UP000758603"/>
    </source>
</evidence>
<evidence type="ECO:0000259" key="2">
    <source>
        <dbReference type="Pfam" id="PF07859"/>
    </source>
</evidence>
<dbReference type="Gene3D" id="3.40.50.1820">
    <property type="entry name" value="alpha/beta hydrolase"/>
    <property type="match status" value="1"/>
</dbReference>
<dbReference type="PANTHER" id="PTHR48081:SF8">
    <property type="entry name" value="ALPHA_BETA HYDROLASE FOLD-3 DOMAIN-CONTAINING PROTEIN-RELATED"/>
    <property type="match status" value="1"/>
</dbReference>
<organism evidence="3 4">
    <name type="scientific">Truncatella angustata</name>
    <dbReference type="NCBI Taxonomy" id="152316"/>
    <lineage>
        <taxon>Eukaryota</taxon>
        <taxon>Fungi</taxon>
        <taxon>Dikarya</taxon>
        <taxon>Ascomycota</taxon>
        <taxon>Pezizomycotina</taxon>
        <taxon>Sordariomycetes</taxon>
        <taxon>Xylariomycetidae</taxon>
        <taxon>Amphisphaeriales</taxon>
        <taxon>Sporocadaceae</taxon>
        <taxon>Truncatella</taxon>
    </lineage>
</organism>
<dbReference type="GO" id="GO:0016787">
    <property type="term" value="F:hydrolase activity"/>
    <property type="evidence" value="ECO:0007669"/>
    <property type="project" value="UniProtKB-KW"/>
</dbReference>
<evidence type="ECO:0000313" key="3">
    <source>
        <dbReference type="EMBL" id="KAH6647792.1"/>
    </source>
</evidence>
<dbReference type="InterPro" id="IPR029058">
    <property type="entry name" value="AB_hydrolase_fold"/>
</dbReference>
<keyword evidence="1 3" id="KW-0378">Hydrolase</keyword>
<sequence length="380" mass="43295">MSTENENVQRQAPLSTRLYNGFTIYAVQGVSSPIRYLRGWNEWMWPSGFAPDIVKTYESRPSLPIRIFFPKDYDQSSPENLPLIFSIHGGGFCIGSPEDDDKWNRHFADEHKFLVVELNYRKAPWYPFPTAVHDLEALILAVIADDSLPIDKNRVAITGFSAGGNLTLSVAQLPSIREQVKPSAVLPIYPAVDQSIPSSERMKRRYYKPELGPGIRSSPLDMLARFSPIFKWSYVNPGQNLHDPLLSPFFAKRDDLPPHIYIVAAELDQLAHEGWRMACKLAGRPVPDPTDIVGQRRAAEKDGELITDNERFAWQHDTSDGSVRWLLVPDQIHGFDHFPARWYGHLGSWQDAQEKTAKYQKLLGEWLHQVVWKSSTSRSD</sequence>
<evidence type="ECO:0000256" key="1">
    <source>
        <dbReference type="ARBA" id="ARBA00022801"/>
    </source>
</evidence>
<accession>A0A9P8RQ92</accession>
<dbReference type="SUPFAM" id="SSF53474">
    <property type="entry name" value="alpha/beta-Hydrolases"/>
    <property type="match status" value="1"/>
</dbReference>
<dbReference type="GeneID" id="70125559"/>
<name>A0A9P8RQ92_9PEZI</name>
<proteinExistence type="predicted"/>
<dbReference type="PANTHER" id="PTHR48081">
    <property type="entry name" value="AB HYDROLASE SUPERFAMILY PROTEIN C4A8.06C"/>
    <property type="match status" value="1"/>
</dbReference>
<dbReference type="InterPro" id="IPR050300">
    <property type="entry name" value="GDXG_lipolytic_enzyme"/>
</dbReference>
<gene>
    <name evidence="3" type="ORF">BKA67DRAFT_398200</name>
</gene>
<comment type="caution">
    <text evidence="3">The sequence shown here is derived from an EMBL/GenBank/DDBJ whole genome shotgun (WGS) entry which is preliminary data.</text>
</comment>
<dbReference type="RefSeq" id="XP_045954304.1">
    <property type="nucleotide sequence ID" value="XM_046096667.1"/>
</dbReference>
<dbReference type="Proteomes" id="UP000758603">
    <property type="component" value="Unassembled WGS sequence"/>
</dbReference>
<dbReference type="Pfam" id="PF07859">
    <property type="entry name" value="Abhydrolase_3"/>
    <property type="match status" value="1"/>
</dbReference>
<feature type="domain" description="Alpha/beta hydrolase fold-3" evidence="2">
    <location>
        <begin position="85"/>
        <end position="283"/>
    </location>
</feature>
<reference evidence="3" key="1">
    <citation type="journal article" date="2021" name="Nat. Commun.">
        <title>Genetic determinants of endophytism in the Arabidopsis root mycobiome.</title>
        <authorList>
            <person name="Mesny F."/>
            <person name="Miyauchi S."/>
            <person name="Thiergart T."/>
            <person name="Pickel B."/>
            <person name="Atanasova L."/>
            <person name="Karlsson M."/>
            <person name="Huettel B."/>
            <person name="Barry K.W."/>
            <person name="Haridas S."/>
            <person name="Chen C."/>
            <person name="Bauer D."/>
            <person name="Andreopoulos W."/>
            <person name="Pangilinan J."/>
            <person name="LaButti K."/>
            <person name="Riley R."/>
            <person name="Lipzen A."/>
            <person name="Clum A."/>
            <person name="Drula E."/>
            <person name="Henrissat B."/>
            <person name="Kohler A."/>
            <person name="Grigoriev I.V."/>
            <person name="Martin F.M."/>
            <person name="Hacquard S."/>
        </authorList>
    </citation>
    <scope>NUCLEOTIDE SEQUENCE</scope>
    <source>
        <strain evidence="3">MPI-SDFR-AT-0073</strain>
    </source>
</reference>